<feature type="transmembrane region" description="Helical" evidence="1">
    <location>
        <begin position="16"/>
        <end position="37"/>
    </location>
</feature>
<sequence>MNSVPDTRPGLHFARLWQSLGLLWLLSGLVLALVKMPEIEWTPNYFDKIEHALGFCLMMLYAGMLFPQGRRWAALGLLLYGIKIELLQMLVPWRGAEWLDLAADVLGILAAWLLLSTPLQRALALLDAGLALLWHRVLRSGR</sequence>
<feature type="transmembrane region" description="Helical" evidence="1">
    <location>
        <begin position="49"/>
        <end position="66"/>
    </location>
</feature>
<keyword evidence="1" id="KW-0472">Membrane</keyword>
<name>A0AAW3ZMB7_9GAMM</name>
<dbReference type="NCBIfam" id="NF037970">
    <property type="entry name" value="vanZ_1"/>
    <property type="match status" value="1"/>
</dbReference>
<keyword evidence="1" id="KW-1133">Transmembrane helix</keyword>
<dbReference type="PANTHER" id="PTHR28008:SF1">
    <property type="entry name" value="DOMAIN PROTEIN, PUTATIVE (AFU_ORTHOLOGUE AFUA_3G10980)-RELATED"/>
    <property type="match status" value="1"/>
</dbReference>
<protein>
    <submittedName>
        <fullName evidence="2">VanZ family protein</fullName>
    </submittedName>
</protein>
<comment type="caution">
    <text evidence="2">The sequence shown here is derived from an EMBL/GenBank/DDBJ whole genome shotgun (WGS) entry which is preliminary data.</text>
</comment>
<keyword evidence="3" id="KW-1185">Reference proteome</keyword>
<evidence type="ECO:0000256" key="1">
    <source>
        <dbReference type="SAM" id="Phobius"/>
    </source>
</evidence>
<dbReference type="RefSeq" id="WP_192029184.1">
    <property type="nucleotide sequence ID" value="NZ_JACYTR010000012.1"/>
</dbReference>
<dbReference type="AlphaFoldDB" id="A0AAW3ZMB7"/>
<accession>A0AAW3ZMB7</accession>
<dbReference type="PANTHER" id="PTHR28008">
    <property type="entry name" value="DOMAIN PROTEIN, PUTATIVE (AFU_ORTHOLOGUE AFUA_3G10980)-RELATED"/>
    <property type="match status" value="1"/>
</dbReference>
<dbReference type="Proteomes" id="UP000613768">
    <property type="component" value="Unassembled WGS sequence"/>
</dbReference>
<keyword evidence="1" id="KW-0812">Transmembrane</keyword>
<reference evidence="2 3" key="1">
    <citation type="submission" date="2020-09" db="EMBL/GenBank/DDBJ databases">
        <title>Pseudoxanthomonas sp. CAU 1598 isolated from sand of Yaerae Beach.</title>
        <authorList>
            <person name="Kim W."/>
        </authorList>
    </citation>
    <scope>NUCLEOTIDE SEQUENCE [LARGE SCALE GENOMIC DNA]</scope>
    <source>
        <strain evidence="2 3">CAU 1598</strain>
    </source>
</reference>
<dbReference type="EMBL" id="JACYTR010000012">
    <property type="protein sequence ID" value="MBD8525794.1"/>
    <property type="molecule type" value="Genomic_DNA"/>
</dbReference>
<organism evidence="2 3">
    <name type="scientific">Pseudomarimonas arenosa</name>
    <dbReference type="NCBI Taxonomy" id="2774145"/>
    <lineage>
        <taxon>Bacteria</taxon>
        <taxon>Pseudomonadati</taxon>
        <taxon>Pseudomonadota</taxon>
        <taxon>Gammaproteobacteria</taxon>
        <taxon>Lysobacterales</taxon>
        <taxon>Lysobacteraceae</taxon>
        <taxon>Pseudomarimonas</taxon>
    </lineage>
</organism>
<evidence type="ECO:0000313" key="2">
    <source>
        <dbReference type="EMBL" id="MBD8525794.1"/>
    </source>
</evidence>
<proteinExistence type="predicted"/>
<evidence type="ECO:0000313" key="3">
    <source>
        <dbReference type="Proteomes" id="UP000613768"/>
    </source>
</evidence>
<gene>
    <name evidence="2" type="primary">vanZ</name>
    <name evidence="2" type="ORF">IFO71_08555</name>
</gene>